<organism evidence="2 3">
    <name type="scientific">Aureobasidium pullulans</name>
    <name type="common">Black yeast</name>
    <name type="synonym">Pullularia pullulans</name>
    <dbReference type="NCBI Taxonomy" id="5580"/>
    <lineage>
        <taxon>Eukaryota</taxon>
        <taxon>Fungi</taxon>
        <taxon>Dikarya</taxon>
        <taxon>Ascomycota</taxon>
        <taxon>Pezizomycotina</taxon>
        <taxon>Dothideomycetes</taxon>
        <taxon>Dothideomycetidae</taxon>
        <taxon>Dothideales</taxon>
        <taxon>Saccotheciaceae</taxon>
        <taxon>Aureobasidium</taxon>
    </lineage>
</organism>
<feature type="compositionally biased region" description="Acidic residues" evidence="1">
    <location>
        <begin position="154"/>
        <end position="172"/>
    </location>
</feature>
<protein>
    <recommendedName>
        <fullName evidence="4">RING-type domain-containing protein</fullName>
    </recommendedName>
</protein>
<dbReference type="Proteomes" id="UP001341245">
    <property type="component" value="Unassembled WGS sequence"/>
</dbReference>
<accession>A0ABR0TKZ0</accession>
<dbReference type="EMBL" id="JASGXD010000007">
    <property type="protein sequence ID" value="KAK6004551.1"/>
    <property type="molecule type" value="Genomic_DNA"/>
</dbReference>
<comment type="caution">
    <text evidence="2">The sequence shown here is derived from an EMBL/GenBank/DDBJ whole genome shotgun (WGS) entry which is preliminary data.</text>
</comment>
<feature type="region of interest" description="Disordered" evidence="1">
    <location>
        <begin position="148"/>
        <end position="180"/>
    </location>
</feature>
<keyword evidence="3" id="KW-1185">Reference proteome</keyword>
<reference evidence="2 3" key="1">
    <citation type="submission" date="2023-11" db="EMBL/GenBank/DDBJ databases">
        <title>Draft genome sequence and annotation of the polyextremotolerant black yeast-like fungus Aureobasidium pullulans NRRL 62042.</title>
        <authorList>
            <person name="Dielentheis-Frenken M.R.E."/>
            <person name="Wibberg D."/>
            <person name="Blank L.M."/>
            <person name="Tiso T."/>
        </authorList>
    </citation>
    <scope>NUCLEOTIDE SEQUENCE [LARGE SCALE GENOMIC DNA]</scope>
    <source>
        <strain evidence="2 3">NRRL 62042</strain>
    </source>
</reference>
<evidence type="ECO:0000313" key="3">
    <source>
        <dbReference type="Proteomes" id="UP001341245"/>
    </source>
</evidence>
<evidence type="ECO:0000256" key="1">
    <source>
        <dbReference type="SAM" id="MobiDB-lite"/>
    </source>
</evidence>
<dbReference type="Gene3D" id="1.20.120.1750">
    <property type="match status" value="1"/>
</dbReference>
<evidence type="ECO:0000313" key="2">
    <source>
        <dbReference type="EMBL" id="KAK6004551.1"/>
    </source>
</evidence>
<sequence>MCPRCGHVAGRMKEGCNHIVCTKPCTQVFCFKCFRDWELCKGKCKGGSTELLTQKAKVEDPSIAKDVLNELKDTSKEEMRLVDQQNLAKETLKKIEYDCAVCMSTIDQTLLDGSASVASDIRRLMDNFVTTLHAACGVLVLPKEVSDDRTFAHEDEDIEEEPAYSDEDEEVEAQLNRKRAPTGDPLIRRLLKRPRTEIVDDEEEELNDLEADSDSDEDTAAHDDGDDEGGFDIEDEYRSDDDDDDEEQGNQMDEDHIEW</sequence>
<proteinExistence type="predicted"/>
<feature type="region of interest" description="Disordered" evidence="1">
    <location>
        <begin position="195"/>
        <end position="259"/>
    </location>
</feature>
<dbReference type="CDD" id="cd20336">
    <property type="entry name" value="Rcat_RBR"/>
    <property type="match status" value="1"/>
</dbReference>
<feature type="compositionally biased region" description="Acidic residues" evidence="1">
    <location>
        <begin position="199"/>
        <end position="248"/>
    </location>
</feature>
<gene>
    <name evidence="2" type="ORF">QM012_008413</name>
</gene>
<name>A0ABR0TKZ0_AURPU</name>
<evidence type="ECO:0008006" key="4">
    <source>
        <dbReference type="Google" id="ProtNLM"/>
    </source>
</evidence>